<proteinExistence type="predicted"/>
<gene>
    <name evidence="1" type="ORF">ALC60_07273</name>
</gene>
<dbReference type="Proteomes" id="UP000075809">
    <property type="component" value="Unassembled WGS sequence"/>
</dbReference>
<dbReference type="AlphaFoldDB" id="A0A151X0N9"/>
<name>A0A151X0N9_9HYME</name>
<accession>A0A151X0N9</accession>
<keyword evidence="2" id="KW-1185">Reference proteome</keyword>
<dbReference type="EMBL" id="KQ982617">
    <property type="protein sequence ID" value="KYQ53790.1"/>
    <property type="molecule type" value="Genomic_DNA"/>
</dbReference>
<evidence type="ECO:0000313" key="1">
    <source>
        <dbReference type="EMBL" id="KYQ53790.1"/>
    </source>
</evidence>
<protein>
    <submittedName>
        <fullName evidence="1">Uncharacterized protein</fullName>
    </submittedName>
</protein>
<organism evidence="1 2">
    <name type="scientific">Mycetomoellerius zeteki</name>
    <dbReference type="NCBI Taxonomy" id="64791"/>
    <lineage>
        <taxon>Eukaryota</taxon>
        <taxon>Metazoa</taxon>
        <taxon>Ecdysozoa</taxon>
        <taxon>Arthropoda</taxon>
        <taxon>Hexapoda</taxon>
        <taxon>Insecta</taxon>
        <taxon>Pterygota</taxon>
        <taxon>Neoptera</taxon>
        <taxon>Endopterygota</taxon>
        <taxon>Hymenoptera</taxon>
        <taxon>Apocrita</taxon>
        <taxon>Aculeata</taxon>
        <taxon>Formicoidea</taxon>
        <taxon>Formicidae</taxon>
        <taxon>Myrmicinae</taxon>
        <taxon>Mycetomoellerius</taxon>
    </lineage>
</organism>
<reference evidence="1 2" key="1">
    <citation type="submission" date="2015-09" db="EMBL/GenBank/DDBJ databases">
        <title>Trachymyrmex zeteki WGS genome.</title>
        <authorList>
            <person name="Nygaard S."/>
            <person name="Hu H."/>
            <person name="Boomsma J."/>
            <person name="Zhang G."/>
        </authorList>
    </citation>
    <scope>NUCLEOTIDE SEQUENCE [LARGE SCALE GENOMIC DNA]</scope>
    <source>
        <strain evidence="1">Tzet28-1</strain>
        <tissue evidence="1">Whole body</tissue>
    </source>
</reference>
<sequence>MQLTKINIQKNLKLSKSVFEENIFLIKKDFRKTPQLTTKNSLSQRKDIPNDPESQLIKRTVQNDTFLKNLISLAEKKEKDIPVIPQSQLIERGISGNLLLGPYSPDRKVIFLAKQDVSFSKEGQDISEKNVLSQLTKNIVQNNFSWSEKLFFRNERYIYSIKEKEKLLQLTRRRTIQNNFLLKRKLLIITDDQAASIPSLRLEQIRSDSIRLPYQSVVYRRYPPKDIQQTFQGFGKKARKGNNSVYKVKLSPPLEENWQGQESTGFDNSGSADKCDSIVKYKFMVPNHYAKHQSIAKTPEEHIKIFKIFSCFKQLIDISEKVLLVNSIVESIESVVECSNFEKYSKRNPKNSLTIYIYKEKDFGENLKCQIIKVQEFEKTLEESIIKIKDSEEILTNQVTKKDINNSP</sequence>
<evidence type="ECO:0000313" key="2">
    <source>
        <dbReference type="Proteomes" id="UP000075809"/>
    </source>
</evidence>